<keyword evidence="2 6" id="KW-0812">Transmembrane</keyword>
<feature type="transmembrane region" description="Helical" evidence="6">
    <location>
        <begin position="71"/>
        <end position="90"/>
    </location>
</feature>
<feature type="transmembrane region" description="Helical" evidence="6">
    <location>
        <begin position="191"/>
        <end position="212"/>
    </location>
</feature>
<keyword evidence="9" id="KW-1185">Reference proteome</keyword>
<feature type="transmembrane region" description="Helical" evidence="6">
    <location>
        <begin position="426"/>
        <end position="444"/>
    </location>
</feature>
<keyword evidence="3 6" id="KW-1133">Transmembrane helix</keyword>
<dbReference type="GO" id="GO:0005886">
    <property type="term" value="C:plasma membrane"/>
    <property type="evidence" value="ECO:0007669"/>
    <property type="project" value="TreeGrafter"/>
</dbReference>
<dbReference type="SUPFAM" id="SSF103473">
    <property type="entry name" value="MFS general substrate transporter"/>
    <property type="match status" value="1"/>
</dbReference>
<dbReference type="Gene3D" id="1.20.1250.20">
    <property type="entry name" value="MFS general substrate transporter like domains"/>
    <property type="match status" value="1"/>
</dbReference>
<evidence type="ECO:0000256" key="2">
    <source>
        <dbReference type="ARBA" id="ARBA00022692"/>
    </source>
</evidence>
<feature type="transmembrane region" description="Helical" evidence="6">
    <location>
        <begin position="224"/>
        <end position="244"/>
    </location>
</feature>
<dbReference type="EMBL" id="QFYP01000001">
    <property type="protein sequence ID" value="RAK61819.1"/>
    <property type="molecule type" value="Genomic_DNA"/>
</dbReference>
<comment type="subcellular location">
    <subcellularLocation>
        <location evidence="1">Membrane</location>
        <topology evidence="1">Multi-pass membrane protein</topology>
    </subcellularLocation>
</comment>
<dbReference type="OrthoDB" id="9812221at2"/>
<dbReference type="Pfam" id="PF07690">
    <property type="entry name" value="MFS_1"/>
    <property type="match status" value="1"/>
</dbReference>
<dbReference type="PANTHER" id="PTHR23501">
    <property type="entry name" value="MAJOR FACILITATOR SUPERFAMILY"/>
    <property type="match status" value="1"/>
</dbReference>
<gene>
    <name evidence="8" type="ORF">DJ021_13470</name>
</gene>
<feature type="transmembrane region" description="Helical" evidence="6">
    <location>
        <begin position="250"/>
        <end position="268"/>
    </location>
</feature>
<dbReference type="PANTHER" id="PTHR23501:SF38">
    <property type="entry name" value="PERMEASE"/>
    <property type="match status" value="1"/>
</dbReference>
<feature type="domain" description="Major facilitator superfamily (MFS) profile" evidence="7">
    <location>
        <begin position="37"/>
        <end position="482"/>
    </location>
</feature>
<feature type="transmembrane region" description="Helical" evidence="6">
    <location>
        <begin position="128"/>
        <end position="149"/>
    </location>
</feature>
<dbReference type="InterPro" id="IPR020846">
    <property type="entry name" value="MFS_dom"/>
</dbReference>
<comment type="caution">
    <text evidence="8">The sequence shown here is derived from an EMBL/GenBank/DDBJ whole genome shotgun (WGS) entry which is preliminary data.</text>
</comment>
<dbReference type="InterPro" id="IPR011701">
    <property type="entry name" value="MFS"/>
</dbReference>
<sequence>MNAELRDGVIPASEGLRRVADVTPAAGGGQPHNYRTVALIIACALFMEGMDATVLATALPAMARDFHVPVTHLSSALTAYLLALAIFIPASGRFADRFGAKTVFRLAILVFLAGSLLCAQARDLPFLILARFLQGAGGAMMIPIGRLVLLRSVRKEDMVAATSWLIMPALVGPIIGPPLGGFIITYLDWRWIFYLNLPVGLLGVVLVTKFIAEVRGERPVRADFLGFILSGVSLGCLLFGFEMTSRSGELRGAAALIAVGLVTGALYVRHAGRRQDPILDLSLMQIPTFRLSVIAGSLTRITQGAQPFLLPLMLQVGFGMKASSSGAITIAGAMGSLGMKWLAPGLLRRFGFRRSLVVNGLLGAAGYAVCGILRPDWPLPVIFGVLMASGFFMSFQFTAYNTIAYDEIDPGRMSAATSFYATFQQLMLSLGICVGAAALHLAMAPSGRITPQPGDFTVAFLVVTAISASATIWNLKFSKTAGEEMSGRVPRSPQGQVAQEQTAKS</sequence>
<feature type="transmembrane region" description="Helical" evidence="6">
    <location>
        <begin position="355"/>
        <end position="375"/>
    </location>
</feature>
<dbReference type="Gene3D" id="1.20.1720.10">
    <property type="entry name" value="Multidrug resistance protein D"/>
    <property type="match status" value="1"/>
</dbReference>
<accession>A0A328B4M7</accession>
<evidence type="ECO:0000259" key="7">
    <source>
        <dbReference type="PROSITE" id="PS50850"/>
    </source>
</evidence>
<protein>
    <submittedName>
        <fullName evidence="8">MFS transporter</fullName>
    </submittedName>
</protein>
<feature type="transmembrane region" description="Helical" evidence="6">
    <location>
        <begin position="37"/>
        <end position="59"/>
    </location>
</feature>
<evidence type="ECO:0000313" key="9">
    <source>
        <dbReference type="Proteomes" id="UP000249842"/>
    </source>
</evidence>
<keyword evidence="4 6" id="KW-0472">Membrane</keyword>
<evidence type="ECO:0000256" key="3">
    <source>
        <dbReference type="ARBA" id="ARBA00022989"/>
    </source>
</evidence>
<feature type="transmembrane region" description="Helical" evidence="6">
    <location>
        <begin position="102"/>
        <end position="122"/>
    </location>
</feature>
<feature type="transmembrane region" description="Helical" evidence="6">
    <location>
        <begin position="456"/>
        <end position="475"/>
    </location>
</feature>
<proteinExistence type="predicted"/>
<dbReference type="GO" id="GO:0022857">
    <property type="term" value="F:transmembrane transporter activity"/>
    <property type="evidence" value="ECO:0007669"/>
    <property type="project" value="InterPro"/>
</dbReference>
<feature type="region of interest" description="Disordered" evidence="5">
    <location>
        <begin position="484"/>
        <end position="505"/>
    </location>
</feature>
<dbReference type="AlphaFoldDB" id="A0A328B4M7"/>
<feature type="transmembrane region" description="Helical" evidence="6">
    <location>
        <begin position="381"/>
        <end position="405"/>
    </location>
</feature>
<name>A0A328B4M7_9CAUL</name>
<feature type="compositionally biased region" description="Polar residues" evidence="5">
    <location>
        <begin position="493"/>
        <end position="505"/>
    </location>
</feature>
<dbReference type="Proteomes" id="UP000249842">
    <property type="component" value="Unassembled WGS sequence"/>
</dbReference>
<organism evidence="8 9">
    <name type="scientific">Phenylobacterium hankyongense</name>
    <dbReference type="NCBI Taxonomy" id="1813876"/>
    <lineage>
        <taxon>Bacteria</taxon>
        <taxon>Pseudomonadati</taxon>
        <taxon>Pseudomonadota</taxon>
        <taxon>Alphaproteobacteria</taxon>
        <taxon>Caulobacterales</taxon>
        <taxon>Caulobacteraceae</taxon>
        <taxon>Phenylobacterium</taxon>
    </lineage>
</organism>
<evidence type="ECO:0000256" key="5">
    <source>
        <dbReference type="SAM" id="MobiDB-lite"/>
    </source>
</evidence>
<evidence type="ECO:0000313" key="8">
    <source>
        <dbReference type="EMBL" id="RAK61819.1"/>
    </source>
</evidence>
<evidence type="ECO:0000256" key="1">
    <source>
        <dbReference type="ARBA" id="ARBA00004141"/>
    </source>
</evidence>
<reference evidence="9" key="1">
    <citation type="submission" date="2018-05" db="EMBL/GenBank/DDBJ databases">
        <authorList>
            <person name="Li X."/>
        </authorList>
    </citation>
    <scope>NUCLEOTIDE SEQUENCE [LARGE SCALE GENOMIC DNA]</scope>
    <source>
        <strain evidence="9">HKS-05</strain>
    </source>
</reference>
<evidence type="ECO:0000256" key="4">
    <source>
        <dbReference type="ARBA" id="ARBA00023136"/>
    </source>
</evidence>
<dbReference type="PROSITE" id="PS50850">
    <property type="entry name" value="MFS"/>
    <property type="match status" value="1"/>
</dbReference>
<dbReference type="InterPro" id="IPR036259">
    <property type="entry name" value="MFS_trans_sf"/>
</dbReference>
<feature type="transmembrane region" description="Helical" evidence="6">
    <location>
        <begin position="161"/>
        <end position="185"/>
    </location>
</feature>
<evidence type="ECO:0000256" key="6">
    <source>
        <dbReference type="SAM" id="Phobius"/>
    </source>
</evidence>